<dbReference type="InterPro" id="IPR033891">
    <property type="entry name" value="TTC38"/>
</dbReference>
<evidence type="ECO:0000256" key="1">
    <source>
        <dbReference type="ARBA" id="ARBA00022737"/>
    </source>
</evidence>
<dbReference type="AlphaFoldDB" id="A0A9X1YKV5"/>
<proteinExistence type="predicted"/>
<dbReference type="Proteomes" id="UP001139353">
    <property type="component" value="Unassembled WGS sequence"/>
</dbReference>
<evidence type="ECO:0000313" key="3">
    <source>
        <dbReference type="EMBL" id="MCK9687597.1"/>
    </source>
</evidence>
<organism evidence="3 4">
    <name type="scientific">Scleromatobacter humisilvae</name>
    <dbReference type="NCBI Taxonomy" id="2897159"/>
    <lineage>
        <taxon>Bacteria</taxon>
        <taxon>Pseudomonadati</taxon>
        <taxon>Pseudomonadota</taxon>
        <taxon>Betaproteobacteria</taxon>
        <taxon>Burkholderiales</taxon>
        <taxon>Sphaerotilaceae</taxon>
        <taxon>Scleromatobacter</taxon>
    </lineage>
</organism>
<dbReference type="PANTHER" id="PTHR16263">
    <property type="entry name" value="TETRATRICOPEPTIDE REPEAT PROTEIN 38"/>
    <property type="match status" value="1"/>
</dbReference>
<evidence type="ECO:0000256" key="2">
    <source>
        <dbReference type="ARBA" id="ARBA00022803"/>
    </source>
</evidence>
<gene>
    <name evidence="3" type="ORF">LPC04_17980</name>
</gene>
<dbReference type="RefSeq" id="WP_275683637.1">
    <property type="nucleotide sequence ID" value="NZ_JAJLJH010000005.1"/>
</dbReference>
<dbReference type="EMBL" id="JAJLJH010000005">
    <property type="protein sequence ID" value="MCK9687597.1"/>
    <property type="molecule type" value="Genomic_DNA"/>
</dbReference>
<keyword evidence="1" id="KW-0677">Repeat</keyword>
<name>A0A9X1YKV5_9BURK</name>
<dbReference type="PANTHER" id="PTHR16263:SF4">
    <property type="entry name" value="TETRATRICOPEPTIDE REPEAT PROTEIN 38"/>
    <property type="match status" value="1"/>
</dbReference>
<keyword evidence="2" id="KW-0802">TPR repeat</keyword>
<sequence>MTNASAETLRDSRGLRLGTASRAAADRADEALWQMMTFADTPRLALQAAREADAGWALPLLLDAGFRLGLNQPDDRAAARELLASAGALASRATARERAHLEALTRLQEGRVAAALRIWDDLLLEHPRDALALHWAHQWDHARGDSASMRLRPARALPEWDDADPLFPCVLGLYAFGLAEGHQLALAEDLGRRAIALAQEQRADAPARVPWAVHAVTHAMEMQGRFDDGAIWLRQQQAGWTDGTRFASHLWWHLALFRLEALDVTGALRLIDTHLSGAALTHGLQCVDAAALYWRLRVMDVEVDALFKDLLQRWSPEPEQAGVHAFTDWHVVLAMLGAGERAQAEGWVARCAERVMRAEEGARSNHAVARDLGLPLMRALLAADRGEHDAAVRGLYLVHESAARLGGSHVRRDLVAQTLMNVAAASKLPHIGRALLNERCLAKPVTPLTRHWAGKLGVAIA</sequence>
<accession>A0A9X1YKV5</accession>
<comment type="caution">
    <text evidence="3">The sequence shown here is derived from an EMBL/GenBank/DDBJ whole genome shotgun (WGS) entry which is preliminary data.</text>
</comment>
<keyword evidence="4" id="KW-1185">Reference proteome</keyword>
<protein>
    <submittedName>
        <fullName evidence="3">Tetratricopeptide repeat protein</fullName>
    </submittedName>
</protein>
<evidence type="ECO:0000313" key="4">
    <source>
        <dbReference type="Proteomes" id="UP001139353"/>
    </source>
</evidence>
<reference evidence="3" key="1">
    <citation type="submission" date="2021-11" db="EMBL/GenBank/DDBJ databases">
        <title>BS-T2-15 a new species belonging to the Comamonadaceae family isolated from the soil of a French oak forest.</title>
        <authorList>
            <person name="Mieszkin S."/>
            <person name="Alain K."/>
        </authorList>
    </citation>
    <scope>NUCLEOTIDE SEQUENCE</scope>
    <source>
        <strain evidence="3">BS-T2-15</strain>
    </source>
</reference>